<evidence type="ECO:0000256" key="1">
    <source>
        <dbReference type="SAM" id="MobiDB-lite"/>
    </source>
</evidence>
<keyword evidence="3" id="KW-1185">Reference proteome</keyword>
<dbReference type="EMBL" id="JBBNAG010000004">
    <property type="protein sequence ID" value="KAK9139022.1"/>
    <property type="molecule type" value="Genomic_DNA"/>
</dbReference>
<comment type="caution">
    <text evidence="2">The sequence shown here is derived from an EMBL/GenBank/DDBJ whole genome shotgun (WGS) entry which is preliminary data.</text>
</comment>
<proteinExistence type="predicted"/>
<feature type="compositionally biased region" description="Basic and acidic residues" evidence="1">
    <location>
        <begin position="127"/>
        <end position="142"/>
    </location>
</feature>
<feature type="compositionally biased region" description="Basic and acidic residues" evidence="1">
    <location>
        <begin position="196"/>
        <end position="286"/>
    </location>
</feature>
<accession>A0AAP0JU59</accession>
<evidence type="ECO:0000313" key="3">
    <source>
        <dbReference type="Proteomes" id="UP001419268"/>
    </source>
</evidence>
<feature type="compositionally biased region" description="Basic and acidic residues" evidence="1">
    <location>
        <begin position="103"/>
        <end position="119"/>
    </location>
</feature>
<evidence type="ECO:0000313" key="2">
    <source>
        <dbReference type="EMBL" id="KAK9139022.1"/>
    </source>
</evidence>
<organism evidence="2 3">
    <name type="scientific">Stephania cephalantha</name>
    <dbReference type="NCBI Taxonomy" id="152367"/>
    <lineage>
        <taxon>Eukaryota</taxon>
        <taxon>Viridiplantae</taxon>
        <taxon>Streptophyta</taxon>
        <taxon>Embryophyta</taxon>
        <taxon>Tracheophyta</taxon>
        <taxon>Spermatophyta</taxon>
        <taxon>Magnoliopsida</taxon>
        <taxon>Ranunculales</taxon>
        <taxon>Menispermaceae</taxon>
        <taxon>Menispermoideae</taxon>
        <taxon>Cissampelideae</taxon>
        <taxon>Stephania</taxon>
    </lineage>
</organism>
<protein>
    <submittedName>
        <fullName evidence="2">Uncharacterized protein</fullName>
    </submittedName>
</protein>
<feature type="region of interest" description="Disordered" evidence="1">
    <location>
        <begin position="73"/>
        <end position="286"/>
    </location>
</feature>
<dbReference type="Proteomes" id="UP001419268">
    <property type="component" value="Unassembled WGS sequence"/>
</dbReference>
<reference evidence="2 3" key="1">
    <citation type="submission" date="2024-01" db="EMBL/GenBank/DDBJ databases">
        <title>Genome assemblies of Stephania.</title>
        <authorList>
            <person name="Yang L."/>
        </authorList>
    </citation>
    <scope>NUCLEOTIDE SEQUENCE [LARGE SCALE GENOMIC DNA]</scope>
    <source>
        <strain evidence="2">JXDWG</strain>
        <tissue evidence="2">Leaf</tissue>
    </source>
</reference>
<dbReference type="AlphaFoldDB" id="A0AAP0JU59"/>
<gene>
    <name evidence="2" type="ORF">Scep_008703</name>
</gene>
<name>A0AAP0JU59_9MAGN</name>
<sequence length="286" mass="33260">MGLPPPSRHEYKEVLRDRTDVIGEKNFEKMVYIQIDGKWIPRNPPNTPIKKGKKRKFDAKTVVEEDKQYHYEHEVSVVCEDSGEDDSKDGSKEEGDEFIGEDEAVREPYDNNDDMHTQEQEWEYVPESEHVEREKTIEDRRGSPIVTELIPPSPTTDTGIDVKVGDGLGLSEAPISSGGRRRAEPTARRSRNRNHDRRDLRFGREVSARESGERERAGKCRSESGERGRERPRRAESGERSGEHRESREQRAVREREREREQRAVNRDDDERERRAVSGERESREP</sequence>